<dbReference type="EMBL" id="JAERQG010000002">
    <property type="protein sequence ID" value="MBL0765551.1"/>
    <property type="molecule type" value="Genomic_DNA"/>
</dbReference>
<sequence>MKDRFEEFVNQNKPQFDESFNADKGWQGINDKINQPTKTRSFNWFAAASIVLLLAVGWLVIDRISLNQKVTALEQVAVEGRSYSEIENYYTQQISLKSAEVKKKGDNIDYPLAKDVKTLQAKYETLKVKLKEKGPNEQIINAMILNLRTQIELLNEQLSIIEHINNYMNTENNKNNETQI</sequence>
<accession>A0A937AAY2</accession>
<name>A0A937AAY2_9BACT</name>
<keyword evidence="1" id="KW-1133">Transmembrane helix</keyword>
<proteinExistence type="predicted"/>
<feature type="transmembrane region" description="Helical" evidence="1">
    <location>
        <begin position="42"/>
        <end position="61"/>
    </location>
</feature>
<comment type="caution">
    <text evidence="2">The sequence shown here is derived from an EMBL/GenBank/DDBJ whole genome shotgun (WGS) entry which is preliminary data.</text>
</comment>
<evidence type="ECO:0000313" key="3">
    <source>
        <dbReference type="Proteomes" id="UP000642920"/>
    </source>
</evidence>
<keyword evidence="1" id="KW-0812">Transmembrane</keyword>
<keyword evidence="3" id="KW-1185">Reference proteome</keyword>
<keyword evidence="1" id="KW-0472">Membrane</keyword>
<dbReference type="Proteomes" id="UP000642920">
    <property type="component" value="Unassembled WGS sequence"/>
</dbReference>
<reference evidence="2" key="1">
    <citation type="submission" date="2021-01" db="EMBL/GenBank/DDBJ databases">
        <title>Marivirga sp. nov., isolated from intertidal surface sediments.</title>
        <authorList>
            <person name="Zhang M."/>
        </authorList>
    </citation>
    <scope>NUCLEOTIDE SEQUENCE</scope>
    <source>
        <strain evidence="2">SM1354</strain>
    </source>
</reference>
<dbReference type="AlphaFoldDB" id="A0A937AAY2"/>
<gene>
    <name evidence="2" type="ORF">JKP34_09830</name>
</gene>
<evidence type="ECO:0000256" key="1">
    <source>
        <dbReference type="SAM" id="Phobius"/>
    </source>
</evidence>
<dbReference type="RefSeq" id="WP_201920402.1">
    <property type="nucleotide sequence ID" value="NZ_JAERQG010000002.1"/>
</dbReference>
<protein>
    <submittedName>
        <fullName evidence="2">Uncharacterized protein</fullName>
    </submittedName>
</protein>
<evidence type="ECO:0000313" key="2">
    <source>
        <dbReference type="EMBL" id="MBL0765551.1"/>
    </source>
</evidence>
<organism evidence="2 3">
    <name type="scientific">Marivirga atlantica</name>
    <dbReference type="NCBI Taxonomy" id="1548457"/>
    <lineage>
        <taxon>Bacteria</taxon>
        <taxon>Pseudomonadati</taxon>
        <taxon>Bacteroidota</taxon>
        <taxon>Cytophagia</taxon>
        <taxon>Cytophagales</taxon>
        <taxon>Marivirgaceae</taxon>
        <taxon>Marivirga</taxon>
    </lineage>
</organism>